<keyword evidence="1" id="KW-1133">Transmembrane helix</keyword>
<evidence type="ECO:0000313" key="2">
    <source>
        <dbReference type="EMBL" id="AXV66264.1"/>
    </source>
</evidence>
<keyword evidence="1" id="KW-0472">Membrane</keyword>
<dbReference type="KEGG" id="pdj:D0907_13730"/>
<sequence>MIRHNGFTLIELMITIAIIGLLLSLALPAYNNQFKRSKFTEVVLATNAVQRAIELCYHRNSDLSKCDSFTKLGRKKSDFTAPKYISNIVITNAAGLIITSTATDAASLSYADTYIMEGSLNNGQLIWHRSSSSTCISNGTC</sequence>
<proteinExistence type="predicted"/>
<dbReference type="AlphaFoldDB" id="A0AAD0WDA2"/>
<evidence type="ECO:0000313" key="3">
    <source>
        <dbReference type="Proteomes" id="UP000264605"/>
    </source>
</evidence>
<keyword evidence="1" id="KW-0812">Transmembrane</keyword>
<reference evidence="2 3" key="1">
    <citation type="submission" date="2018-08" db="EMBL/GenBank/DDBJ databases">
        <title>Draft genome sequence of Pseudoalteromonas donghaensis HJ51.</title>
        <authorList>
            <person name="Oh J."/>
            <person name="Roh D."/>
        </authorList>
    </citation>
    <scope>NUCLEOTIDE SEQUENCE [LARGE SCALE GENOMIC DNA]</scope>
    <source>
        <strain evidence="2 3">HJ51</strain>
    </source>
</reference>
<name>A0AAD0WDA2_9GAMM</name>
<accession>A0AAD0WDA2</accession>
<evidence type="ECO:0000256" key="1">
    <source>
        <dbReference type="SAM" id="Phobius"/>
    </source>
</evidence>
<dbReference type="InterPro" id="IPR012902">
    <property type="entry name" value="N_methyl_site"/>
</dbReference>
<dbReference type="Gene3D" id="3.30.700.10">
    <property type="entry name" value="Glycoprotein, Type 4 Pilin"/>
    <property type="match status" value="1"/>
</dbReference>
<gene>
    <name evidence="2" type="ORF">D0907_13730</name>
</gene>
<dbReference type="SUPFAM" id="SSF54523">
    <property type="entry name" value="Pili subunits"/>
    <property type="match status" value="1"/>
</dbReference>
<dbReference type="InterPro" id="IPR045584">
    <property type="entry name" value="Pilin-like"/>
</dbReference>
<dbReference type="NCBIfam" id="TIGR02532">
    <property type="entry name" value="IV_pilin_GFxxxE"/>
    <property type="match status" value="1"/>
</dbReference>
<organism evidence="2 3">
    <name type="scientific">Pseudoalteromonas lipolytica</name>
    <dbReference type="NCBI Taxonomy" id="570156"/>
    <lineage>
        <taxon>Bacteria</taxon>
        <taxon>Pseudomonadati</taxon>
        <taxon>Pseudomonadota</taxon>
        <taxon>Gammaproteobacteria</taxon>
        <taxon>Alteromonadales</taxon>
        <taxon>Pseudoalteromonadaceae</taxon>
        <taxon>Pseudoalteromonas</taxon>
    </lineage>
</organism>
<dbReference type="Proteomes" id="UP000264605">
    <property type="component" value="Chromosome"/>
</dbReference>
<protein>
    <submittedName>
        <fullName evidence="2">Prepilin-type N-terminal cleavage/methylation domain-containing protein</fullName>
    </submittedName>
</protein>
<dbReference type="EMBL" id="CP032090">
    <property type="protein sequence ID" value="AXV66264.1"/>
    <property type="molecule type" value="Genomic_DNA"/>
</dbReference>
<dbReference type="Pfam" id="PF07963">
    <property type="entry name" value="N_methyl"/>
    <property type="match status" value="1"/>
</dbReference>
<feature type="transmembrane region" description="Helical" evidence="1">
    <location>
        <begin position="6"/>
        <end position="30"/>
    </location>
</feature>